<name>A0A518HMJ3_9BACT</name>
<sequence length="166" mass="18232">MSLTYITEPLTQAAAGMFEHLPTGVVPSNDNRFPSPNEMLAICSSLPGYTVVRNDVLSAAFYVEIERCSDSAHWAAINFSVDPNDLDLPARFVFDRCDPKTAFSVLKAVAALCGPHVYLDDTLVEPLIVQGSDSVDDLLEYYDAYQIGDQDQVDGDEGPTLMHPTW</sequence>
<reference evidence="1 2" key="1">
    <citation type="submission" date="2019-03" db="EMBL/GenBank/DDBJ databases">
        <title>Deep-cultivation of Planctomycetes and their phenomic and genomic characterization uncovers novel biology.</title>
        <authorList>
            <person name="Wiegand S."/>
            <person name="Jogler M."/>
            <person name="Boedeker C."/>
            <person name="Pinto D."/>
            <person name="Vollmers J."/>
            <person name="Rivas-Marin E."/>
            <person name="Kohn T."/>
            <person name="Peeters S.H."/>
            <person name="Heuer A."/>
            <person name="Rast P."/>
            <person name="Oberbeckmann S."/>
            <person name="Bunk B."/>
            <person name="Jeske O."/>
            <person name="Meyerdierks A."/>
            <person name="Storesund J.E."/>
            <person name="Kallscheuer N."/>
            <person name="Luecker S."/>
            <person name="Lage O.M."/>
            <person name="Pohl T."/>
            <person name="Merkel B.J."/>
            <person name="Hornburger P."/>
            <person name="Mueller R.-W."/>
            <person name="Bruemmer F."/>
            <person name="Labrenz M."/>
            <person name="Spormann A.M."/>
            <person name="Op den Camp H."/>
            <person name="Overmann J."/>
            <person name="Amann R."/>
            <person name="Jetten M.S.M."/>
            <person name="Mascher T."/>
            <person name="Medema M.H."/>
            <person name="Devos D.P."/>
            <person name="Kaster A.-K."/>
            <person name="Ovreas L."/>
            <person name="Rohde M."/>
            <person name="Galperin M.Y."/>
            <person name="Jogler C."/>
        </authorList>
    </citation>
    <scope>NUCLEOTIDE SEQUENCE [LARGE SCALE GENOMIC DNA]</scope>
    <source>
        <strain evidence="1 2">Enr13</strain>
    </source>
</reference>
<proteinExistence type="predicted"/>
<accession>A0A518HMJ3</accession>
<evidence type="ECO:0000313" key="2">
    <source>
        <dbReference type="Proteomes" id="UP000319004"/>
    </source>
</evidence>
<evidence type="ECO:0000313" key="1">
    <source>
        <dbReference type="EMBL" id="QDV42048.1"/>
    </source>
</evidence>
<dbReference type="AlphaFoldDB" id="A0A518HMJ3"/>
<dbReference type="RefSeq" id="WP_145385686.1">
    <property type="nucleotide sequence ID" value="NZ_CP037423.1"/>
</dbReference>
<gene>
    <name evidence="1" type="ORF">Enr13x_18910</name>
</gene>
<protein>
    <submittedName>
        <fullName evidence="1">Uncharacterized protein</fullName>
    </submittedName>
</protein>
<keyword evidence="2" id="KW-1185">Reference proteome</keyword>
<organism evidence="1 2">
    <name type="scientific">Stieleria neptunia</name>
    <dbReference type="NCBI Taxonomy" id="2527979"/>
    <lineage>
        <taxon>Bacteria</taxon>
        <taxon>Pseudomonadati</taxon>
        <taxon>Planctomycetota</taxon>
        <taxon>Planctomycetia</taxon>
        <taxon>Pirellulales</taxon>
        <taxon>Pirellulaceae</taxon>
        <taxon>Stieleria</taxon>
    </lineage>
</organism>
<dbReference type="KEGG" id="snep:Enr13x_18910"/>
<dbReference type="EMBL" id="CP037423">
    <property type="protein sequence ID" value="QDV42048.1"/>
    <property type="molecule type" value="Genomic_DNA"/>
</dbReference>
<dbReference type="Proteomes" id="UP000319004">
    <property type="component" value="Chromosome"/>
</dbReference>